<evidence type="ECO:0000313" key="1">
    <source>
        <dbReference type="EMBL" id="SHH11633.1"/>
    </source>
</evidence>
<dbReference type="Proteomes" id="UP000184471">
    <property type="component" value="Unassembled WGS sequence"/>
</dbReference>
<dbReference type="Gene3D" id="3.10.129.10">
    <property type="entry name" value="Hotdog Thioesterase"/>
    <property type="match status" value="2"/>
</dbReference>
<dbReference type="STRING" id="1070870.SAMN05444351_4084"/>
<evidence type="ECO:0000313" key="2">
    <source>
        <dbReference type="Proteomes" id="UP000184471"/>
    </source>
</evidence>
<reference evidence="1 2" key="1">
    <citation type="submission" date="2016-11" db="EMBL/GenBank/DDBJ databases">
        <authorList>
            <person name="Jaros S."/>
            <person name="Januszkiewicz K."/>
            <person name="Wedrychowicz H."/>
        </authorList>
    </citation>
    <scope>NUCLEOTIDE SEQUENCE [LARGE SCALE GENOMIC DNA]</scope>
    <source>
        <strain evidence="1 2">DSM 45408</strain>
    </source>
</reference>
<proteinExistence type="predicted"/>
<dbReference type="InterPro" id="IPR029069">
    <property type="entry name" value="HotDog_dom_sf"/>
</dbReference>
<name>A0A1M5QDP1_9ACTN</name>
<dbReference type="PANTHER" id="PTHR28152">
    <property type="entry name" value="HYDROXYACYL-THIOESTER DEHYDRATASE TYPE 2, MITOCHONDRIAL"/>
    <property type="match status" value="1"/>
</dbReference>
<dbReference type="RefSeq" id="WP_073422194.1">
    <property type="nucleotide sequence ID" value="NZ_FQVX01000004.1"/>
</dbReference>
<dbReference type="AlphaFoldDB" id="A0A1M5QDP1"/>
<dbReference type="InterPro" id="IPR052741">
    <property type="entry name" value="Mitochondrial_HTD2"/>
</dbReference>
<gene>
    <name evidence="1" type="ORF">SAMN05444351_4084</name>
</gene>
<protein>
    <submittedName>
        <fullName evidence="1">3-methylfumaryl-CoA hydratase</fullName>
    </submittedName>
</protein>
<accession>A0A1M5QDP1</accession>
<keyword evidence="2" id="KW-1185">Reference proteome</keyword>
<dbReference type="SUPFAM" id="SSF54637">
    <property type="entry name" value="Thioesterase/thiol ester dehydrase-isomerase"/>
    <property type="match status" value="2"/>
</dbReference>
<dbReference type="PANTHER" id="PTHR28152:SF1">
    <property type="entry name" value="HYDROXYACYL-THIOESTER DEHYDRATASE TYPE 2, MITOCHONDRIAL"/>
    <property type="match status" value="1"/>
</dbReference>
<dbReference type="GO" id="GO:0019171">
    <property type="term" value="F:(3R)-hydroxyacyl-[acyl-carrier-protein] dehydratase activity"/>
    <property type="evidence" value="ECO:0007669"/>
    <property type="project" value="TreeGrafter"/>
</dbReference>
<organism evidence="1 2">
    <name type="scientific">Geodermatophilus nigrescens</name>
    <dbReference type="NCBI Taxonomy" id="1070870"/>
    <lineage>
        <taxon>Bacteria</taxon>
        <taxon>Bacillati</taxon>
        <taxon>Actinomycetota</taxon>
        <taxon>Actinomycetes</taxon>
        <taxon>Geodermatophilales</taxon>
        <taxon>Geodermatophilaceae</taxon>
        <taxon>Geodermatophilus</taxon>
    </lineage>
</organism>
<sequence>MSPLAAAVEGWSPGPITDTAVVAPGPAAAFAALLDRPADAPAEGDPLPLGWHWFTFVERPATADLGEDGHPREGHFLPPLPHRRRMIAGGRFEAVAPLVVGSTVERTSSLARCEVKAGRSGEMLLVTVRSEFRSAGRLLLTEEQDVVYRSQPGGSSPAPAGAGVPGVDGGASVDLVPDEALLFRFSALTYNAHRIHYDAPYATGVEGHPGLVVHGPLLALLLLEVPRRAMSEGSAPDRSVTSSTHRLIRPVYAGTPVRATGRADGERWSLSAGAVGGPASITGTATLGPLPS</sequence>
<dbReference type="EMBL" id="FQVX01000004">
    <property type="protein sequence ID" value="SHH11633.1"/>
    <property type="molecule type" value="Genomic_DNA"/>
</dbReference>